<proteinExistence type="predicted"/>
<name>A0A7S4QBZ0_9DINO</name>
<protein>
    <submittedName>
        <fullName evidence="1">Uncharacterized protein</fullName>
    </submittedName>
</protein>
<accession>A0A7S4QBZ0</accession>
<gene>
    <name evidence="1" type="ORF">AMON00008_LOCUS17937</name>
</gene>
<evidence type="ECO:0000313" key="1">
    <source>
        <dbReference type="EMBL" id="CAE4578844.1"/>
    </source>
</evidence>
<sequence>MAEPHPTLGMIGGHSLYGINSFAVHAPAMVTAAEPCAEAARRNDARDKYFAISVRESNLDAGKRLAGELPAFEAAKSALAAAASELSSALAAMPACANTAGAVAARRNATAAAHGPEALALSGQTSGPTGRVEDVLSDYLDVDTAELLVGSTRAIVRAARKELSQ</sequence>
<organism evidence="1">
    <name type="scientific">Alexandrium monilatum</name>
    <dbReference type="NCBI Taxonomy" id="311494"/>
    <lineage>
        <taxon>Eukaryota</taxon>
        <taxon>Sar</taxon>
        <taxon>Alveolata</taxon>
        <taxon>Dinophyceae</taxon>
        <taxon>Gonyaulacales</taxon>
        <taxon>Pyrocystaceae</taxon>
        <taxon>Alexandrium</taxon>
    </lineage>
</organism>
<reference evidence="1" key="1">
    <citation type="submission" date="2021-01" db="EMBL/GenBank/DDBJ databases">
        <authorList>
            <person name="Corre E."/>
            <person name="Pelletier E."/>
            <person name="Niang G."/>
            <person name="Scheremetjew M."/>
            <person name="Finn R."/>
            <person name="Kale V."/>
            <person name="Holt S."/>
            <person name="Cochrane G."/>
            <person name="Meng A."/>
            <person name="Brown T."/>
            <person name="Cohen L."/>
        </authorList>
    </citation>
    <scope>NUCLEOTIDE SEQUENCE</scope>
    <source>
        <strain evidence="1">CCMP3105</strain>
    </source>
</reference>
<dbReference type="AlphaFoldDB" id="A0A7S4QBZ0"/>
<dbReference type="EMBL" id="HBNR01026531">
    <property type="protein sequence ID" value="CAE4578844.1"/>
    <property type="molecule type" value="Transcribed_RNA"/>
</dbReference>